<accession>A0A832XJD1</accession>
<name>A0A832XJD1_9ARCH</name>
<keyword evidence="2" id="KW-1185">Reference proteome</keyword>
<reference evidence="1 2" key="1">
    <citation type="journal article" name="Nat. Commun.">
        <title>Undinarchaeota illuminate DPANN phylogeny and the impact of gene transfer on archaeal evolution.</title>
        <authorList>
            <person name="Dombrowski N."/>
            <person name="Williams T.A."/>
            <person name="Sun J."/>
            <person name="Woodcroft B.J."/>
            <person name="Lee J.H."/>
            <person name="Minh B.Q."/>
            <person name="Rinke C."/>
            <person name="Spang A."/>
        </authorList>
    </citation>
    <scope>NUCLEOTIDE SEQUENCE [LARGE SCALE GENOMIC DNA]</scope>
    <source>
        <strain evidence="1">MAG_bin1129</strain>
    </source>
</reference>
<evidence type="ECO:0000313" key="2">
    <source>
        <dbReference type="Proteomes" id="UP000646946"/>
    </source>
</evidence>
<dbReference type="EMBL" id="DVAB01000023">
    <property type="protein sequence ID" value="HIK00427.1"/>
    <property type="molecule type" value="Genomic_DNA"/>
</dbReference>
<protein>
    <submittedName>
        <fullName evidence="1">Uncharacterized protein</fullName>
    </submittedName>
</protein>
<comment type="caution">
    <text evidence="1">The sequence shown here is derived from an EMBL/GenBank/DDBJ whole genome shotgun (WGS) entry which is preliminary data.</text>
</comment>
<sequence>MVLLLSGLRQEKVKECRLSNQNTSAMARKKEALAQAKAIKEAYFAQKVGKLPIYEFNGYMLTIIFAGLDDIDYIKKELAKLGVEIKEEKEQKLIGLVDFINRILSILQRYSERNKLDIGKSFCEKLLKTVLNYNTFVMAYIDFLGKQGFLSNMSFLLGFSGIYSAQRKNLSKHIKEAGIKRRHIIEIGRIIFGDRNKNITKMFSLLEKIHPKPLP</sequence>
<gene>
    <name evidence="1" type="ORF">H1016_02705</name>
</gene>
<proteinExistence type="predicted"/>
<organism evidence="1 2">
    <name type="scientific">Candidatus Naiadarchaeum limnaeum</name>
    <dbReference type="NCBI Taxonomy" id="2756139"/>
    <lineage>
        <taxon>Archaea</taxon>
        <taxon>Candidatus Undinarchaeota</taxon>
        <taxon>Candidatus Undinarchaeia</taxon>
        <taxon>Candidatus Naiadarchaeales</taxon>
        <taxon>Candidatus Naiadarchaeaceae</taxon>
        <taxon>Candidatus Naiadarchaeum</taxon>
    </lineage>
</organism>
<dbReference type="Proteomes" id="UP000646946">
    <property type="component" value="Unassembled WGS sequence"/>
</dbReference>
<dbReference type="AlphaFoldDB" id="A0A832XJD1"/>
<evidence type="ECO:0000313" key="1">
    <source>
        <dbReference type="EMBL" id="HIK00427.1"/>
    </source>
</evidence>